<reference evidence="1 2" key="1">
    <citation type="submission" date="2015-09" db="EMBL/GenBank/DDBJ databases">
        <title>Draft genome sequence of Alicyclobacillus ferrooxydans DSM 22381.</title>
        <authorList>
            <person name="Hemp J."/>
        </authorList>
    </citation>
    <scope>NUCLEOTIDE SEQUENCE [LARGE SCALE GENOMIC DNA]</scope>
    <source>
        <strain evidence="1 2">TC-34</strain>
    </source>
</reference>
<sequence length="300" mass="34064">MHLSCDEAFQAAITAYRTLQYSDSCLSAFRIAYKEFKQYTEDAGLPYSRNLAQCWLNDNKDHWKTHKLKDSSKAMSVLADIMENGRVTTSLQTKTARTPAYTQLPNWSKTILDNYLVALACAYNTAYVNQIRNACSRFFLFLELRGIGQPSEITHAIVKLFFTKDTHISSKAKDRCDNVIGHCLSYMADQGLIPKTVGLVLNKFVIPDLIIVSELAAPDRNRFVRFFDSPEGNLTQSKLEYDTAAKQLADLHKSQKYSAFIRKSVAQATRDFRVFMDASSLAYSHDLALEWLEFKKAVFG</sequence>
<dbReference type="STRING" id="471514.AN477_09755"/>
<proteinExistence type="predicted"/>
<keyword evidence="2" id="KW-1185">Reference proteome</keyword>
<dbReference type="Proteomes" id="UP000050482">
    <property type="component" value="Unassembled WGS sequence"/>
</dbReference>
<dbReference type="RefSeq" id="WP_054968966.1">
    <property type="nucleotide sequence ID" value="NZ_LJCO01000042.1"/>
</dbReference>
<gene>
    <name evidence="1" type="ORF">AN477_09755</name>
</gene>
<organism evidence="1 2">
    <name type="scientific">Alicyclobacillus ferrooxydans</name>
    <dbReference type="NCBI Taxonomy" id="471514"/>
    <lineage>
        <taxon>Bacteria</taxon>
        <taxon>Bacillati</taxon>
        <taxon>Bacillota</taxon>
        <taxon>Bacilli</taxon>
        <taxon>Bacillales</taxon>
        <taxon>Alicyclobacillaceae</taxon>
        <taxon>Alicyclobacillus</taxon>
    </lineage>
</organism>
<evidence type="ECO:0000313" key="1">
    <source>
        <dbReference type="EMBL" id="KPV43989.1"/>
    </source>
</evidence>
<dbReference type="PATRIC" id="fig|471514.4.peg.530"/>
<name>A0A0N8PPD1_9BACL</name>
<dbReference type="EMBL" id="LJCO01000042">
    <property type="protein sequence ID" value="KPV43989.1"/>
    <property type="molecule type" value="Genomic_DNA"/>
</dbReference>
<accession>A0A0N8PPD1</accession>
<protein>
    <submittedName>
        <fullName evidence="1">Uncharacterized protein</fullName>
    </submittedName>
</protein>
<comment type="caution">
    <text evidence="1">The sequence shown here is derived from an EMBL/GenBank/DDBJ whole genome shotgun (WGS) entry which is preliminary data.</text>
</comment>
<dbReference type="AlphaFoldDB" id="A0A0N8PPD1"/>
<evidence type="ECO:0000313" key="2">
    <source>
        <dbReference type="Proteomes" id="UP000050482"/>
    </source>
</evidence>